<dbReference type="RefSeq" id="XP_070865306.1">
    <property type="nucleotide sequence ID" value="XM_071012586.1"/>
</dbReference>
<evidence type="ECO:0000313" key="2">
    <source>
        <dbReference type="EMBL" id="KAL2266579.1"/>
    </source>
</evidence>
<name>A0ABR4DAF4_9PEZI</name>
<organism evidence="2 3">
    <name type="scientific">Remersonia thermophila</name>
    <dbReference type="NCBI Taxonomy" id="72144"/>
    <lineage>
        <taxon>Eukaryota</taxon>
        <taxon>Fungi</taxon>
        <taxon>Dikarya</taxon>
        <taxon>Ascomycota</taxon>
        <taxon>Pezizomycotina</taxon>
        <taxon>Sordariomycetes</taxon>
        <taxon>Sordariomycetidae</taxon>
        <taxon>Sordariales</taxon>
        <taxon>Sordariales incertae sedis</taxon>
        <taxon>Remersonia</taxon>
    </lineage>
</organism>
<dbReference type="EMBL" id="JAZGUE010000005">
    <property type="protein sequence ID" value="KAL2266579.1"/>
    <property type="molecule type" value="Genomic_DNA"/>
</dbReference>
<dbReference type="Proteomes" id="UP001600064">
    <property type="component" value="Unassembled WGS sequence"/>
</dbReference>
<feature type="compositionally biased region" description="Basic and acidic residues" evidence="1">
    <location>
        <begin position="449"/>
        <end position="464"/>
    </location>
</feature>
<dbReference type="GeneID" id="98127230"/>
<feature type="region of interest" description="Disordered" evidence="1">
    <location>
        <begin position="430"/>
        <end position="464"/>
    </location>
</feature>
<accession>A0ABR4DAF4</accession>
<reference evidence="2 3" key="1">
    <citation type="journal article" date="2024" name="Commun. Biol.">
        <title>Comparative genomic analysis of thermophilic fungi reveals convergent evolutionary adaptations and gene losses.</title>
        <authorList>
            <person name="Steindorff A.S."/>
            <person name="Aguilar-Pontes M.V."/>
            <person name="Robinson A.J."/>
            <person name="Andreopoulos B."/>
            <person name="LaButti K."/>
            <person name="Kuo A."/>
            <person name="Mondo S."/>
            <person name="Riley R."/>
            <person name="Otillar R."/>
            <person name="Haridas S."/>
            <person name="Lipzen A."/>
            <person name="Grimwood J."/>
            <person name="Schmutz J."/>
            <person name="Clum A."/>
            <person name="Reid I.D."/>
            <person name="Moisan M.C."/>
            <person name="Butler G."/>
            <person name="Nguyen T.T.M."/>
            <person name="Dewar K."/>
            <person name="Conant G."/>
            <person name="Drula E."/>
            <person name="Henrissat B."/>
            <person name="Hansel C."/>
            <person name="Singer S."/>
            <person name="Hutchinson M.I."/>
            <person name="de Vries R.P."/>
            <person name="Natvig D.O."/>
            <person name="Powell A.J."/>
            <person name="Tsang A."/>
            <person name="Grigoriev I.V."/>
        </authorList>
    </citation>
    <scope>NUCLEOTIDE SEQUENCE [LARGE SCALE GENOMIC DNA]</scope>
    <source>
        <strain evidence="2 3">ATCC 22073</strain>
    </source>
</reference>
<evidence type="ECO:0000313" key="3">
    <source>
        <dbReference type="Proteomes" id="UP001600064"/>
    </source>
</evidence>
<gene>
    <name evidence="2" type="ORF">VTJ83DRAFT_5931</name>
</gene>
<protein>
    <submittedName>
        <fullName evidence="2">Uncharacterized protein</fullName>
    </submittedName>
</protein>
<proteinExistence type="predicted"/>
<comment type="caution">
    <text evidence="2">The sequence shown here is derived from an EMBL/GenBank/DDBJ whole genome shotgun (WGS) entry which is preliminary data.</text>
</comment>
<sequence length="581" mass="65019">METIPRTSLQLDDLPTMERQHTRPALFSKAQSKYGRCDYKRFDSIASTHMRAGRGTIGKVEIDCRFLFTRSQWGVIGEMKNPAGIMYLDLDFSQPPDCKLESATVTITLTEDDGVEKRSACPVKFTDYFGPRSLRGEESVVQTRRTKNRTPEVHLLGYGAGGIGLDEEKVVQTKGRWDFSGYISSTKDDLWYNQLRWELKESSLEVQPTHNNLFRTAFTLEHNATRFYMTVQVSGKLARFSDKVRNRFKFGEKRSKDEEIVTKIEWSEEYSCPTRLDIWARGLDNTMRLANRVQIADEMPSAMAASYYPSLPAQNYATLPQPIPSIHPPPQAVHLVPPPPLITLQTAPQQSMLGPWLASTLPPAHEGGLSTVVNPLHHLPPLTIDDLRMAATGHAPADPPQQPRPPGLLTPLTAETAVSEVSVGSTSVTLVNPVTPGDETPGNRIPDTVAKDEDPDKELDKVPDAGKSLVPDGLWLGIAAMLLEWFGTVRLLLWELVRVVGGPLGTTTLEARQNPIKAGRKHKAVEFDRVAENGHLRTPKTPRTPLYPVQTRFRRRRTPRYGKRRALSGWNDEVRHESSSL</sequence>
<keyword evidence="3" id="KW-1185">Reference proteome</keyword>
<evidence type="ECO:0000256" key="1">
    <source>
        <dbReference type="SAM" id="MobiDB-lite"/>
    </source>
</evidence>